<dbReference type="AlphaFoldDB" id="A0A2P5DUE2"/>
<dbReference type="Pfam" id="PF14009">
    <property type="entry name" value="PADRE"/>
    <property type="match status" value="1"/>
</dbReference>
<dbReference type="EMBL" id="JXTB01000016">
    <property type="protein sequence ID" value="PON76910.1"/>
    <property type="molecule type" value="Genomic_DNA"/>
</dbReference>
<sequence>MGICASSQILCTTNYKAGRMRLMRPVTAQIIHLDGRLEELKQPLKAAQLLSRTPNCFLCSSESMFVGDHPPQLGPDDYLQLGQIYFLLPLSHSRAPLSLPDLCTLAIKASAALSRSSCRGSIGIYGFQGQCCKVPMLDISSVDRSNRRIEL</sequence>
<dbReference type="PANTHER" id="PTHR33052">
    <property type="entry name" value="DUF4228 DOMAIN PROTEIN-RELATED"/>
    <property type="match status" value="1"/>
</dbReference>
<organism evidence="1 2">
    <name type="scientific">Parasponia andersonii</name>
    <name type="common">Sponia andersonii</name>
    <dbReference type="NCBI Taxonomy" id="3476"/>
    <lineage>
        <taxon>Eukaryota</taxon>
        <taxon>Viridiplantae</taxon>
        <taxon>Streptophyta</taxon>
        <taxon>Embryophyta</taxon>
        <taxon>Tracheophyta</taxon>
        <taxon>Spermatophyta</taxon>
        <taxon>Magnoliopsida</taxon>
        <taxon>eudicotyledons</taxon>
        <taxon>Gunneridae</taxon>
        <taxon>Pentapetalae</taxon>
        <taxon>rosids</taxon>
        <taxon>fabids</taxon>
        <taxon>Rosales</taxon>
        <taxon>Cannabaceae</taxon>
        <taxon>Parasponia</taxon>
    </lineage>
</organism>
<accession>A0A2P5DUE2</accession>
<proteinExistence type="predicted"/>
<gene>
    <name evidence="1" type="ORF">PanWU01x14_032300</name>
</gene>
<evidence type="ECO:0000313" key="2">
    <source>
        <dbReference type="Proteomes" id="UP000237105"/>
    </source>
</evidence>
<protein>
    <recommendedName>
        <fullName evidence="3">DUF4228 domain protein</fullName>
    </recommendedName>
</protein>
<evidence type="ECO:0000313" key="1">
    <source>
        <dbReference type="EMBL" id="PON76910.1"/>
    </source>
</evidence>
<dbReference type="Proteomes" id="UP000237105">
    <property type="component" value="Unassembled WGS sequence"/>
</dbReference>
<comment type="caution">
    <text evidence="1">The sequence shown here is derived from an EMBL/GenBank/DDBJ whole genome shotgun (WGS) entry which is preliminary data.</text>
</comment>
<reference evidence="2" key="1">
    <citation type="submission" date="2016-06" db="EMBL/GenBank/DDBJ databases">
        <title>Parallel loss of symbiosis genes in relatives of nitrogen-fixing non-legume Parasponia.</title>
        <authorList>
            <person name="Van Velzen R."/>
            <person name="Holmer R."/>
            <person name="Bu F."/>
            <person name="Rutten L."/>
            <person name="Van Zeijl A."/>
            <person name="Liu W."/>
            <person name="Santuari L."/>
            <person name="Cao Q."/>
            <person name="Sharma T."/>
            <person name="Shen D."/>
            <person name="Roswanjaya Y."/>
            <person name="Wardhani T."/>
            <person name="Kalhor M.S."/>
            <person name="Jansen J."/>
            <person name="Van den Hoogen J."/>
            <person name="Gungor B."/>
            <person name="Hartog M."/>
            <person name="Hontelez J."/>
            <person name="Verver J."/>
            <person name="Yang W.-C."/>
            <person name="Schijlen E."/>
            <person name="Repin R."/>
            <person name="Schilthuizen M."/>
            <person name="Schranz E."/>
            <person name="Heidstra R."/>
            <person name="Miyata K."/>
            <person name="Fedorova E."/>
            <person name="Kohlen W."/>
            <person name="Bisseling T."/>
            <person name="Smit S."/>
            <person name="Geurts R."/>
        </authorList>
    </citation>
    <scope>NUCLEOTIDE SEQUENCE [LARGE SCALE GENOMIC DNA]</scope>
    <source>
        <strain evidence="2">cv. WU1-14</strain>
    </source>
</reference>
<keyword evidence="2" id="KW-1185">Reference proteome</keyword>
<dbReference type="STRING" id="3476.A0A2P5DUE2"/>
<name>A0A2P5DUE2_PARAD</name>
<dbReference type="OrthoDB" id="1919386at2759"/>
<evidence type="ECO:0008006" key="3">
    <source>
        <dbReference type="Google" id="ProtNLM"/>
    </source>
</evidence>
<dbReference type="InterPro" id="IPR025322">
    <property type="entry name" value="PADRE_dom"/>
</dbReference>